<keyword evidence="5" id="KW-0963">Cytoplasm</keyword>
<comment type="subunit">
    <text evidence="4">Homodimer.</text>
</comment>
<keyword evidence="14" id="KW-1185">Reference proteome</keyword>
<protein>
    <recommendedName>
        <fullName evidence="11">Selenocysteine lyase</fullName>
        <ecNumber evidence="10">4.4.1.16</ecNumber>
    </recommendedName>
</protein>
<dbReference type="Gene3D" id="1.10.260.50">
    <property type="match status" value="1"/>
</dbReference>
<dbReference type="SUPFAM" id="SSF53383">
    <property type="entry name" value="PLP-dependent transferases"/>
    <property type="match status" value="1"/>
</dbReference>
<evidence type="ECO:0000256" key="3">
    <source>
        <dbReference type="ARBA" id="ARBA00009236"/>
    </source>
</evidence>
<dbReference type="Pfam" id="PF00266">
    <property type="entry name" value="Aminotran_5"/>
    <property type="match status" value="1"/>
</dbReference>
<dbReference type="InterPro" id="IPR000192">
    <property type="entry name" value="Aminotrans_V_dom"/>
</dbReference>
<keyword evidence="8" id="KW-0456">Lyase</keyword>
<evidence type="ECO:0000256" key="5">
    <source>
        <dbReference type="ARBA" id="ARBA00022490"/>
    </source>
</evidence>
<comment type="similarity">
    <text evidence="3">Belongs to the class-V pyridoxal-phosphate-dependent aminotransferase family.</text>
</comment>
<accession>A0A4U5P8W1</accession>
<evidence type="ECO:0000256" key="7">
    <source>
        <dbReference type="ARBA" id="ARBA00022898"/>
    </source>
</evidence>
<feature type="domain" description="Aminotransferase class V" evidence="12">
    <location>
        <begin position="8"/>
        <end position="367"/>
    </location>
</feature>
<comment type="cofactor">
    <cofactor evidence="1">
        <name>pyridoxal 5'-phosphate</name>
        <dbReference type="ChEBI" id="CHEBI:597326"/>
    </cofactor>
</comment>
<dbReference type="Proteomes" id="UP000298663">
    <property type="component" value="Unassembled WGS sequence"/>
</dbReference>
<evidence type="ECO:0000256" key="9">
    <source>
        <dbReference type="ARBA" id="ARBA00037407"/>
    </source>
</evidence>
<evidence type="ECO:0000256" key="1">
    <source>
        <dbReference type="ARBA" id="ARBA00001933"/>
    </source>
</evidence>
<keyword evidence="6" id="KW-0808">Transferase</keyword>
<dbReference type="AlphaFoldDB" id="A0A4U5P8W1"/>
<dbReference type="GO" id="GO:0009000">
    <property type="term" value="F:selenocysteine lyase activity"/>
    <property type="evidence" value="ECO:0007669"/>
    <property type="project" value="UniProtKB-EC"/>
</dbReference>
<organism evidence="13 14">
    <name type="scientific">Steinernema carpocapsae</name>
    <name type="common">Entomopathogenic nematode</name>
    <dbReference type="NCBI Taxonomy" id="34508"/>
    <lineage>
        <taxon>Eukaryota</taxon>
        <taxon>Metazoa</taxon>
        <taxon>Ecdysozoa</taxon>
        <taxon>Nematoda</taxon>
        <taxon>Chromadorea</taxon>
        <taxon>Rhabditida</taxon>
        <taxon>Tylenchina</taxon>
        <taxon>Panagrolaimomorpha</taxon>
        <taxon>Strongyloidoidea</taxon>
        <taxon>Steinernematidae</taxon>
        <taxon>Steinernema</taxon>
    </lineage>
</organism>
<evidence type="ECO:0000256" key="11">
    <source>
        <dbReference type="ARBA" id="ARBA00040554"/>
    </source>
</evidence>
<proteinExistence type="inferred from homology"/>
<dbReference type="Gene3D" id="3.40.640.10">
    <property type="entry name" value="Type I PLP-dependent aspartate aminotransferase-like (Major domain)"/>
    <property type="match status" value="1"/>
</dbReference>
<dbReference type="InterPro" id="IPR016454">
    <property type="entry name" value="Cysteine_dSase"/>
</dbReference>
<comment type="function">
    <text evidence="9">Catalyzes the decomposition of L-selenocysteine to L-alanine and elemental selenium.</text>
</comment>
<evidence type="ECO:0000256" key="10">
    <source>
        <dbReference type="ARBA" id="ARBA00039054"/>
    </source>
</evidence>
<dbReference type="STRING" id="34508.A0A4U5P8W1"/>
<dbReference type="GO" id="GO:0016740">
    <property type="term" value="F:transferase activity"/>
    <property type="evidence" value="ECO:0007669"/>
    <property type="project" value="UniProtKB-KW"/>
</dbReference>
<evidence type="ECO:0000256" key="8">
    <source>
        <dbReference type="ARBA" id="ARBA00023239"/>
    </source>
</evidence>
<dbReference type="Gene3D" id="3.90.1150.10">
    <property type="entry name" value="Aspartate Aminotransferase, domain 1"/>
    <property type="match status" value="1"/>
</dbReference>
<comment type="subcellular location">
    <subcellularLocation>
        <location evidence="2">Cytoplasm</location>
        <location evidence="2">Cytosol</location>
    </subcellularLocation>
</comment>
<gene>
    <name evidence="13" type="ORF">L596_007311</name>
</gene>
<dbReference type="EC" id="4.4.1.16" evidence="10"/>
<evidence type="ECO:0000313" key="13">
    <source>
        <dbReference type="EMBL" id="TKR92712.1"/>
    </source>
</evidence>
<dbReference type="PANTHER" id="PTHR11601:SF62">
    <property type="entry name" value="SELENOCYSTEINE LYASE"/>
    <property type="match status" value="1"/>
</dbReference>
<comment type="caution">
    <text evidence="13">The sequence shown here is derived from an EMBL/GenBank/DDBJ whole genome shotgun (WGS) entry which is preliminary data.</text>
</comment>
<name>A0A4U5P8W1_STECR</name>
<sequence length="397" mass="43173">MMEMMEVVYLDNNATTALHPNVKLAIVEALEAWGNPSSSNVFGKKAKEVVEVARGKLLKLFGGAQNQVVFTSGGTETNNWIISSVIEGFKCEGKKRVITSAFEHPSVLNPLREREAKSDIELVELPIDSETGRVDFTRLPKLLDQSTCLLTVMLANNETGVYQPLKEISDIVRASEFADRIVVHSDVAQVVGKRLVDIKDLGVDVITVVGHKFYGPRIGALVWNEERLPFGMRPLLFGGGQESGYRSGTENTPMVAGLGAAALEALGAAKQSKLISNRNGFEAKLKEIFGNSVKIHFEASDRLENTTSACFPDSVITACEIVEKASTFIASTGAACHATSITPSAVLLACGITEHEALRTIRFSFNTTEVAQRDISRIVEELHILTTDRHLNAMGNK</sequence>
<dbReference type="InterPro" id="IPR015422">
    <property type="entry name" value="PyrdxlP-dep_Trfase_small"/>
</dbReference>
<reference evidence="13 14" key="2">
    <citation type="journal article" date="2019" name="G3 (Bethesda)">
        <title>Hybrid Assembly of the Genome of the Entomopathogenic Nematode Steinernema carpocapsae Identifies the X-Chromosome.</title>
        <authorList>
            <person name="Serra L."/>
            <person name="Macchietto M."/>
            <person name="Macias-Munoz A."/>
            <person name="McGill C.J."/>
            <person name="Rodriguez I.M."/>
            <person name="Rodriguez B."/>
            <person name="Murad R."/>
            <person name="Mortazavi A."/>
        </authorList>
    </citation>
    <scope>NUCLEOTIDE SEQUENCE [LARGE SCALE GENOMIC DNA]</scope>
    <source>
        <strain evidence="13 14">ALL</strain>
    </source>
</reference>
<dbReference type="GO" id="GO:0005829">
    <property type="term" value="C:cytosol"/>
    <property type="evidence" value="ECO:0007669"/>
    <property type="project" value="UniProtKB-SubCell"/>
</dbReference>
<dbReference type="InterPro" id="IPR015421">
    <property type="entry name" value="PyrdxlP-dep_Trfase_major"/>
</dbReference>
<evidence type="ECO:0000256" key="4">
    <source>
        <dbReference type="ARBA" id="ARBA00011738"/>
    </source>
</evidence>
<evidence type="ECO:0000313" key="14">
    <source>
        <dbReference type="Proteomes" id="UP000298663"/>
    </source>
</evidence>
<dbReference type="PANTHER" id="PTHR11601">
    <property type="entry name" value="CYSTEINE DESULFURYLASE FAMILY MEMBER"/>
    <property type="match status" value="1"/>
</dbReference>
<evidence type="ECO:0000256" key="2">
    <source>
        <dbReference type="ARBA" id="ARBA00004514"/>
    </source>
</evidence>
<reference evidence="13 14" key="1">
    <citation type="journal article" date="2015" name="Genome Biol.">
        <title>Comparative genomics of Steinernema reveals deeply conserved gene regulatory networks.</title>
        <authorList>
            <person name="Dillman A.R."/>
            <person name="Macchietto M."/>
            <person name="Porter C.F."/>
            <person name="Rogers A."/>
            <person name="Williams B."/>
            <person name="Antoshechkin I."/>
            <person name="Lee M.M."/>
            <person name="Goodwin Z."/>
            <person name="Lu X."/>
            <person name="Lewis E.E."/>
            <person name="Goodrich-Blair H."/>
            <person name="Stock S.P."/>
            <person name="Adams B.J."/>
            <person name="Sternberg P.W."/>
            <person name="Mortazavi A."/>
        </authorList>
    </citation>
    <scope>NUCLEOTIDE SEQUENCE [LARGE SCALE GENOMIC DNA]</scope>
    <source>
        <strain evidence="13 14">ALL</strain>
    </source>
</reference>
<dbReference type="EMBL" id="AZBU02000002">
    <property type="protein sequence ID" value="TKR92712.1"/>
    <property type="molecule type" value="Genomic_DNA"/>
</dbReference>
<dbReference type="OrthoDB" id="10250117at2759"/>
<dbReference type="PIRSF" id="PIRSF005572">
    <property type="entry name" value="NifS"/>
    <property type="match status" value="1"/>
</dbReference>
<dbReference type="InterPro" id="IPR015424">
    <property type="entry name" value="PyrdxlP-dep_Trfase"/>
</dbReference>
<evidence type="ECO:0000256" key="6">
    <source>
        <dbReference type="ARBA" id="ARBA00022679"/>
    </source>
</evidence>
<evidence type="ECO:0000259" key="12">
    <source>
        <dbReference type="Pfam" id="PF00266"/>
    </source>
</evidence>
<keyword evidence="7" id="KW-0663">Pyridoxal phosphate</keyword>